<proteinExistence type="inferred from homology"/>
<dbReference type="Gene3D" id="3.30.70.60">
    <property type="match status" value="1"/>
</dbReference>
<dbReference type="HAMAP" id="MF_00360">
    <property type="entry name" value="Ribosomal_bS6"/>
    <property type="match status" value="1"/>
</dbReference>
<evidence type="ECO:0000256" key="7">
    <source>
        <dbReference type="ARBA" id="ARBA00035294"/>
    </source>
</evidence>
<evidence type="ECO:0000256" key="3">
    <source>
        <dbReference type="ARBA" id="ARBA00022884"/>
    </source>
</evidence>
<dbReference type="GO" id="GO:0003735">
    <property type="term" value="F:structural constituent of ribosome"/>
    <property type="evidence" value="ECO:0007669"/>
    <property type="project" value="InterPro"/>
</dbReference>
<dbReference type="GO" id="GO:0005840">
    <property type="term" value="C:ribosome"/>
    <property type="evidence" value="ECO:0007669"/>
    <property type="project" value="UniProtKB-KW"/>
</dbReference>
<evidence type="ECO:0000256" key="2">
    <source>
        <dbReference type="ARBA" id="ARBA00022730"/>
    </source>
</evidence>
<dbReference type="GO" id="GO:1990904">
    <property type="term" value="C:ribonucleoprotein complex"/>
    <property type="evidence" value="ECO:0007669"/>
    <property type="project" value="UniProtKB-KW"/>
</dbReference>
<dbReference type="GO" id="GO:0070181">
    <property type="term" value="F:small ribosomal subunit rRNA binding"/>
    <property type="evidence" value="ECO:0007669"/>
    <property type="project" value="TreeGrafter"/>
</dbReference>
<dbReference type="AlphaFoldDB" id="A0A4P2Q7X0"/>
<evidence type="ECO:0000313" key="11">
    <source>
        <dbReference type="Proteomes" id="UP000295781"/>
    </source>
</evidence>
<dbReference type="SUPFAM" id="SSF54995">
    <property type="entry name" value="Ribosomal protein S6"/>
    <property type="match status" value="1"/>
</dbReference>
<dbReference type="InterPro" id="IPR035980">
    <property type="entry name" value="Ribosomal_bS6_sf"/>
</dbReference>
<dbReference type="CDD" id="cd00473">
    <property type="entry name" value="bS6"/>
    <property type="match status" value="1"/>
</dbReference>
<dbReference type="OrthoDB" id="9812702at2"/>
<dbReference type="InterPro" id="IPR020815">
    <property type="entry name" value="Ribosomal_bS6_CS"/>
</dbReference>
<evidence type="ECO:0000256" key="6">
    <source>
        <dbReference type="ARBA" id="ARBA00035104"/>
    </source>
</evidence>
<keyword evidence="4 8" id="KW-0689">Ribosomal protein</keyword>
<dbReference type="EMBL" id="CP012670">
    <property type="protein sequence ID" value="AUX25580.1"/>
    <property type="molecule type" value="Genomic_DNA"/>
</dbReference>
<comment type="similarity">
    <text evidence="1 8">Belongs to the bacterial ribosomal protein bS6 family.</text>
</comment>
<dbReference type="PANTHER" id="PTHR21011">
    <property type="entry name" value="MITOCHONDRIAL 28S RIBOSOMAL PROTEIN S6"/>
    <property type="match status" value="1"/>
</dbReference>
<dbReference type="InterPro" id="IPR014717">
    <property type="entry name" value="Transl_elong_EF1B/ribsomal_bS6"/>
</dbReference>
<evidence type="ECO:0000256" key="9">
    <source>
        <dbReference type="SAM" id="MobiDB-lite"/>
    </source>
</evidence>
<keyword evidence="2 8" id="KW-0699">rRNA-binding</keyword>
<dbReference type="RefSeq" id="WP_129352593.1">
    <property type="nucleotide sequence ID" value="NZ_CP012670.1"/>
</dbReference>
<feature type="region of interest" description="Disordered" evidence="9">
    <location>
        <begin position="131"/>
        <end position="179"/>
    </location>
</feature>
<accession>A0A4P2Q7X0</accession>
<dbReference type="PROSITE" id="PS01048">
    <property type="entry name" value="RIBOSOMAL_S6"/>
    <property type="match status" value="1"/>
</dbReference>
<name>A0A4P2Q7X0_SORCE</name>
<dbReference type="PANTHER" id="PTHR21011:SF1">
    <property type="entry name" value="SMALL RIBOSOMAL SUBUNIT PROTEIN BS6M"/>
    <property type="match status" value="1"/>
</dbReference>
<protein>
    <recommendedName>
        <fullName evidence="7 8">Small ribosomal subunit protein bS6</fullName>
    </recommendedName>
</protein>
<evidence type="ECO:0000256" key="8">
    <source>
        <dbReference type="HAMAP-Rule" id="MF_00360"/>
    </source>
</evidence>
<organism evidence="10 11">
    <name type="scientific">Sorangium cellulosum</name>
    <name type="common">Polyangium cellulosum</name>
    <dbReference type="NCBI Taxonomy" id="56"/>
    <lineage>
        <taxon>Bacteria</taxon>
        <taxon>Pseudomonadati</taxon>
        <taxon>Myxococcota</taxon>
        <taxon>Polyangia</taxon>
        <taxon>Polyangiales</taxon>
        <taxon>Polyangiaceae</taxon>
        <taxon>Sorangium</taxon>
    </lineage>
</organism>
<keyword evidence="5 8" id="KW-0687">Ribonucleoprotein</keyword>
<dbReference type="Pfam" id="PF01250">
    <property type="entry name" value="Ribosomal_S6"/>
    <property type="match status" value="1"/>
</dbReference>
<reference evidence="10 11" key="1">
    <citation type="submission" date="2015-09" db="EMBL/GenBank/DDBJ databases">
        <title>Sorangium comparison.</title>
        <authorList>
            <person name="Zaburannyi N."/>
            <person name="Bunk B."/>
            <person name="Overmann J."/>
            <person name="Mueller R."/>
        </authorList>
    </citation>
    <scope>NUCLEOTIDE SEQUENCE [LARGE SCALE GENOMIC DNA]</scope>
    <source>
        <strain evidence="10 11">So ceGT47</strain>
    </source>
</reference>
<gene>
    <name evidence="8 10" type="primary">rpsF</name>
    <name evidence="10" type="ORF">SOCEGT47_061280</name>
</gene>
<comment type="function">
    <text evidence="6 8">Binds together with bS18 to 16S ribosomal RNA.</text>
</comment>
<sequence length="179" mass="20252">MSRQVTAPGRAREYETIYILRPDIDADGAERIGTRIAEVVGREAGRLTKVETWGRRRLAYDISKHRRGVYVYLKYLGGGKVVSEVERNLRLFDGVLKYQTVLVRNDVEAEGVTIAEEDVKFERLELAPLEDDRDDSRERQLGLVEPERRPERVSEAAPAGDAEESEEAEAESSGDEEES</sequence>
<evidence type="ECO:0000256" key="4">
    <source>
        <dbReference type="ARBA" id="ARBA00022980"/>
    </source>
</evidence>
<evidence type="ECO:0000256" key="1">
    <source>
        <dbReference type="ARBA" id="ARBA00009512"/>
    </source>
</evidence>
<dbReference type="NCBIfam" id="TIGR00166">
    <property type="entry name" value="S6"/>
    <property type="match status" value="1"/>
</dbReference>
<dbReference type="Proteomes" id="UP000295781">
    <property type="component" value="Chromosome"/>
</dbReference>
<dbReference type="GO" id="GO:0006412">
    <property type="term" value="P:translation"/>
    <property type="evidence" value="ECO:0007669"/>
    <property type="project" value="UniProtKB-UniRule"/>
</dbReference>
<dbReference type="InterPro" id="IPR000529">
    <property type="entry name" value="Ribosomal_bS6"/>
</dbReference>
<keyword evidence="3 8" id="KW-0694">RNA-binding</keyword>
<evidence type="ECO:0000256" key="5">
    <source>
        <dbReference type="ARBA" id="ARBA00023274"/>
    </source>
</evidence>
<evidence type="ECO:0000313" key="10">
    <source>
        <dbReference type="EMBL" id="AUX25580.1"/>
    </source>
</evidence>
<feature type="compositionally biased region" description="Basic and acidic residues" evidence="9">
    <location>
        <begin position="134"/>
        <end position="154"/>
    </location>
</feature>
<feature type="compositionally biased region" description="Acidic residues" evidence="9">
    <location>
        <begin position="161"/>
        <end position="179"/>
    </location>
</feature>
<dbReference type="GO" id="GO:0005737">
    <property type="term" value="C:cytoplasm"/>
    <property type="evidence" value="ECO:0007669"/>
    <property type="project" value="UniProtKB-ARBA"/>
</dbReference>
<dbReference type="InterPro" id="IPR020814">
    <property type="entry name" value="Ribosomal_S6_plastid/chlpt"/>
</dbReference>